<dbReference type="GO" id="GO:0003964">
    <property type="term" value="F:RNA-directed DNA polymerase activity"/>
    <property type="evidence" value="ECO:0007669"/>
    <property type="project" value="UniProtKB-KW"/>
</dbReference>
<reference evidence="1 2" key="1">
    <citation type="submission" date="2019-03" db="EMBL/GenBank/DDBJ databases">
        <title>Bacillus niacini sp. nov. a Nicotinate-Metabolizing Mesophile Isolated from Soil.</title>
        <authorList>
            <person name="Zhang G."/>
        </authorList>
    </citation>
    <scope>NUCLEOTIDE SEQUENCE [LARGE SCALE GENOMIC DNA]</scope>
    <source>
        <strain evidence="1 2">WN066</strain>
    </source>
</reference>
<proteinExistence type="predicted"/>
<keyword evidence="1" id="KW-0695">RNA-directed DNA polymerase</keyword>
<dbReference type="AlphaFoldDB" id="A0A4V3ASW2"/>
<sequence length="42" mass="5124">SRKGYWRISKSEILHQAITKEKLTKWGLKDISQLYELRYLKD</sequence>
<keyword evidence="1" id="KW-0808">Transferase</keyword>
<comment type="caution">
    <text evidence="1">The sequence shown here is derived from an EMBL/GenBank/DDBJ whole genome shotgun (WGS) entry which is preliminary data.</text>
</comment>
<accession>A0A4V3ASW2</accession>
<dbReference type="EMBL" id="SMYO01000045">
    <property type="protein sequence ID" value="TDK54671.1"/>
    <property type="molecule type" value="Genomic_DNA"/>
</dbReference>
<keyword evidence="1" id="KW-0548">Nucleotidyltransferase</keyword>
<protein>
    <submittedName>
        <fullName evidence="1">Reverse transcriptase</fullName>
    </submittedName>
</protein>
<feature type="non-terminal residue" evidence="1">
    <location>
        <position position="1"/>
    </location>
</feature>
<gene>
    <name evidence="1" type="ORF">E2K98_29270</name>
</gene>
<evidence type="ECO:0000313" key="2">
    <source>
        <dbReference type="Proteomes" id="UP000295132"/>
    </source>
</evidence>
<evidence type="ECO:0000313" key="1">
    <source>
        <dbReference type="EMBL" id="TDK54671.1"/>
    </source>
</evidence>
<name>A0A4V3ASW2_9BACI</name>
<dbReference type="Proteomes" id="UP000295132">
    <property type="component" value="Unassembled WGS sequence"/>
</dbReference>
<organism evidence="1 2">
    <name type="scientific">Bacillus salipaludis</name>
    <dbReference type="NCBI Taxonomy" id="2547811"/>
    <lineage>
        <taxon>Bacteria</taxon>
        <taxon>Bacillati</taxon>
        <taxon>Bacillota</taxon>
        <taxon>Bacilli</taxon>
        <taxon>Bacillales</taxon>
        <taxon>Bacillaceae</taxon>
        <taxon>Bacillus</taxon>
    </lineage>
</organism>